<name>A0A0D2FIV8_9EURO</name>
<evidence type="ECO:0000313" key="2">
    <source>
        <dbReference type="EMBL" id="KIW60074.1"/>
    </source>
</evidence>
<gene>
    <name evidence="2" type="ORF">PV05_00319</name>
</gene>
<feature type="region of interest" description="Disordered" evidence="1">
    <location>
        <begin position="35"/>
        <end position="74"/>
    </location>
</feature>
<dbReference type="RefSeq" id="XP_013320658.1">
    <property type="nucleotide sequence ID" value="XM_013465204.1"/>
</dbReference>
<feature type="region of interest" description="Disordered" evidence="1">
    <location>
        <begin position="112"/>
        <end position="138"/>
    </location>
</feature>
<dbReference type="AlphaFoldDB" id="A0A0D2FIV8"/>
<dbReference type="HOGENOM" id="CLU_1855303_0_0_1"/>
<feature type="compositionally biased region" description="Basic residues" evidence="1">
    <location>
        <begin position="128"/>
        <end position="138"/>
    </location>
</feature>
<proteinExistence type="predicted"/>
<keyword evidence="3" id="KW-1185">Reference proteome</keyword>
<organism evidence="2 3">
    <name type="scientific">Exophiala xenobiotica</name>
    <dbReference type="NCBI Taxonomy" id="348802"/>
    <lineage>
        <taxon>Eukaryota</taxon>
        <taxon>Fungi</taxon>
        <taxon>Dikarya</taxon>
        <taxon>Ascomycota</taxon>
        <taxon>Pezizomycotina</taxon>
        <taxon>Eurotiomycetes</taxon>
        <taxon>Chaetothyriomycetidae</taxon>
        <taxon>Chaetothyriales</taxon>
        <taxon>Herpotrichiellaceae</taxon>
        <taxon>Exophiala</taxon>
    </lineage>
</organism>
<dbReference type="EMBL" id="KN847317">
    <property type="protein sequence ID" value="KIW60074.1"/>
    <property type="molecule type" value="Genomic_DNA"/>
</dbReference>
<sequence length="138" mass="15456">MNVISLDAGKGHHARSAGISRETRLHLLGGNIGRPLGTRSSASPFPFPSPHPEFTQPRNRNKHGKKVWPERESTQQLALALTPPPFMLFQSSTPSPVRLRVTEYQRSAHLCSLHNSSSKETPRNCKKEQKRRSRPDAC</sequence>
<protein>
    <submittedName>
        <fullName evidence="2">Uncharacterized protein</fullName>
    </submittedName>
</protein>
<evidence type="ECO:0000256" key="1">
    <source>
        <dbReference type="SAM" id="MobiDB-lite"/>
    </source>
</evidence>
<evidence type="ECO:0000313" key="3">
    <source>
        <dbReference type="Proteomes" id="UP000054342"/>
    </source>
</evidence>
<dbReference type="Proteomes" id="UP000054342">
    <property type="component" value="Unassembled WGS sequence"/>
</dbReference>
<dbReference type="GeneID" id="25322227"/>
<reference evidence="2 3" key="1">
    <citation type="submission" date="2015-01" db="EMBL/GenBank/DDBJ databases">
        <title>The Genome Sequence of Exophiala xenobiotica CBS118157.</title>
        <authorList>
            <consortium name="The Broad Institute Genomics Platform"/>
            <person name="Cuomo C."/>
            <person name="de Hoog S."/>
            <person name="Gorbushina A."/>
            <person name="Stielow B."/>
            <person name="Teixiera M."/>
            <person name="Abouelleil A."/>
            <person name="Chapman S.B."/>
            <person name="Priest M."/>
            <person name="Young S.K."/>
            <person name="Wortman J."/>
            <person name="Nusbaum C."/>
            <person name="Birren B."/>
        </authorList>
    </citation>
    <scope>NUCLEOTIDE SEQUENCE [LARGE SCALE GENOMIC DNA]</scope>
    <source>
        <strain evidence="2 3">CBS 118157</strain>
    </source>
</reference>
<accession>A0A0D2FIV8</accession>